<dbReference type="Gene3D" id="3.30.460.10">
    <property type="entry name" value="Beta Polymerase, domain 2"/>
    <property type="match status" value="1"/>
</dbReference>
<evidence type="ECO:0008006" key="6">
    <source>
        <dbReference type="Google" id="ProtNLM"/>
    </source>
</evidence>
<keyword evidence="1" id="KW-0808">Transferase</keyword>
<evidence type="ECO:0000259" key="2">
    <source>
        <dbReference type="Pfam" id="PF01909"/>
    </source>
</evidence>
<dbReference type="GO" id="GO:0016779">
    <property type="term" value="F:nucleotidyltransferase activity"/>
    <property type="evidence" value="ECO:0007669"/>
    <property type="project" value="InterPro"/>
</dbReference>
<reference evidence="4 5" key="1">
    <citation type="submission" date="2017-09" db="EMBL/GenBank/DDBJ databases">
        <title>Depth-based differentiation of microbial function through sediment-hosted aquifers and enrichment of novel symbionts in the deep terrestrial subsurface.</title>
        <authorList>
            <person name="Probst A.J."/>
            <person name="Ladd B."/>
            <person name="Jarett J.K."/>
            <person name="Geller-Mcgrath D.E."/>
            <person name="Sieber C.M."/>
            <person name="Emerson J.B."/>
            <person name="Anantharaman K."/>
            <person name="Thomas B.C."/>
            <person name="Malmstrom R."/>
            <person name="Stieglmeier M."/>
            <person name="Klingl A."/>
            <person name="Woyke T."/>
            <person name="Ryan C.M."/>
            <person name="Banfield J.F."/>
        </authorList>
    </citation>
    <scope>NUCLEOTIDE SEQUENCE [LARGE SCALE GENOMIC DNA]</scope>
    <source>
        <strain evidence="4">CG23_combo_of_CG06-09_8_20_14_all_34_8</strain>
    </source>
</reference>
<comment type="caution">
    <text evidence="4">The sequence shown here is derived from an EMBL/GenBank/DDBJ whole genome shotgun (WGS) entry which is preliminary data.</text>
</comment>
<evidence type="ECO:0000256" key="1">
    <source>
        <dbReference type="ARBA" id="ARBA00022679"/>
    </source>
</evidence>
<proteinExistence type="predicted"/>
<dbReference type="Pfam" id="PF13427">
    <property type="entry name" value="AadA_C"/>
    <property type="match status" value="1"/>
</dbReference>
<dbReference type="Pfam" id="PF01909">
    <property type="entry name" value="NTP_transf_2"/>
    <property type="match status" value="1"/>
</dbReference>
<organism evidence="4 5">
    <name type="scientific">Candidatus Beckwithbacteria bacterium CG23_combo_of_CG06-09_8_20_14_all_34_8</name>
    <dbReference type="NCBI Taxonomy" id="1974497"/>
    <lineage>
        <taxon>Bacteria</taxon>
        <taxon>Candidatus Beckwithiibacteriota</taxon>
    </lineage>
</organism>
<name>A0A2H0B5T7_9BACT</name>
<dbReference type="InterPro" id="IPR043519">
    <property type="entry name" value="NT_sf"/>
</dbReference>
<dbReference type="SUPFAM" id="SSF81301">
    <property type="entry name" value="Nucleotidyltransferase"/>
    <property type="match status" value="1"/>
</dbReference>
<sequence>MQKQITLYPEIDTILTELIKKIDNVIGDNLLGIYLFGSLTYGDFDPGRSDIDLITLVNQQLNAFQIEKCHELHLYIEKRNPKWLHRIENSFTPTSMLSNIQPPNDPRPYYNDGEIWQAQYGNEWIINLYLLDKYGITLFGRNIHNIINNINIKDVQQACVKDLFKEWEPKLQDPKWLDNHHYQSYLVLNLCRILYTVQKADAKSKKVSADWVKTQYPQWTNLINTAQNWHYGIQMLMQKDVLEFLRFVITEVKLIKSDSNL</sequence>
<evidence type="ECO:0000313" key="4">
    <source>
        <dbReference type="EMBL" id="PIP53007.1"/>
    </source>
</evidence>
<feature type="domain" description="Adenylyltransferase AadA C-terminal" evidence="3">
    <location>
        <begin position="150"/>
        <end position="234"/>
    </location>
</feature>
<evidence type="ECO:0000259" key="3">
    <source>
        <dbReference type="Pfam" id="PF13427"/>
    </source>
</evidence>
<dbReference type="InterPro" id="IPR025184">
    <property type="entry name" value="AadA_C"/>
</dbReference>
<dbReference type="AlphaFoldDB" id="A0A2H0B5T7"/>
<gene>
    <name evidence="4" type="ORF">COX08_03285</name>
</gene>
<feature type="domain" description="Polymerase nucleotidyl transferase" evidence="2">
    <location>
        <begin position="31"/>
        <end position="72"/>
    </location>
</feature>
<dbReference type="EMBL" id="PCSR01000081">
    <property type="protein sequence ID" value="PIP53007.1"/>
    <property type="molecule type" value="Genomic_DNA"/>
</dbReference>
<dbReference type="CDD" id="cd05403">
    <property type="entry name" value="NT_KNTase_like"/>
    <property type="match status" value="1"/>
</dbReference>
<accession>A0A2H0B5T7</accession>
<dbReference type="InterPro" id="IPR002934">
    <property type="entry name" value="Polymerase_NTP_transf_dom"/>
</dbReference>
<protein>
    <recommendedName>
        <fullName evidence="6">Adenylyltransferase AadA C-terminal domain-containing protein</fullName>
    </recommendedName>
</protein>
<evidence type="ECO:0000313" key="5">
    <source>
        <dbReference type="Proteomes" id="UP000229459"/>
    </source>
</evidence>
<dbReference type="Proteomes" id="UP000229459">
    <property type="component" value="Unassembled WGS sequence"/>
</dbReference>